<comment type="caution">
    <text evidence="1">The sequence shown here is derived from an EMBL/GenBank/DDBJ whole genome shotgun (WGS) entry which is preliminary data.</text>
</comment>
<proteinExistence type="predicted"/>
<protein>
    <submittedName>
        <fullName evidence="1">Uncharacterized protein</fullName>
    </submittedName>
</protein>
<evidence type="ECO:0000313" key="1">
    <source>
        <dbReference type="EMBL" id="KAI9899859.1"/>
    </source>
</evidence>
<reference evidence="1" key="1">
    <citation type="submission" date="2022-10" db="EMBL/GenBank/DDBJ databases">
        <title>Complete Genome of Trichothecium roseum strain YXFP-22015, a Plant Pathogen Isolated from Citrus.</title>
        <authorList>
            <person name="Wang Y."/>
            <person name="Zhu L."/>
        </authorList>
    </citation>
    <scope>NUCLEOTIDE SEQUENCE</scope>
    <source>
        <strain evidence="1">YXFP-22015</strain>
    </source>
</reference>
<organism evidence="1 2">
    <name type="scientific">Trichothecium roseum</name>
    <dbReference type="NCBI Taxonomy" id="47278"/>
    <lineage>
        <taxon>Eukaryota</taxon>
        <taxon>Fungi</taxon>
        <taxon>Dikarya</taxon>
        <taxon>Ascomycota</taxon>
        <taxon>Pezizomycotina</taxon>
        <taxon>Sordariomycetes</taxon>
        <taxon>Hypocreomycetidae</taxon>
        <taxon>Hypocreales</taxon>
        <taxon>Hypocreales incertae sedis</taxon>
        <taxon>Trichothecium</taxon>
    </lineage>
</organism>
<name>A0ACC0V0B7_9HYPO</name>
<accession>A0ACC0V0B7</accession>
<sequence>MAPIQLSPSTFLYPPSTEEEDTNGGAGGSKKSDPSHPRAVVLATWAFAQDAHIAKYVGQYRQRFPGASVLVAKCFLRHFFWLPAAREDLDALAVAIRNVVADDDKGDDEPGASNNDAGGGGGGHHGKAERAKIILHIFSNSGLSTAYQLRNVYEADGRTPFPQRVTIYDSTPGRYEYWSITSSLQFGIPPGRWLQKLVSFPLAHLLSSSLWVWCRVLKGEDWVAKWAAAANSSDPRGQGGGQRETCRSYAYSRADPLVESWVVEAHAADARARGFTVVHAADFGEGSAHVAHSRADPERYWRLVMDTWETARLARL</sequence>
<evidence type="ECO:0000313" key="2">
    <source>
        <dbReference type="Proteomes" id="UP001163324"/>
    </source>
</evidence>
<gene>
    <name evidence="1" type="ORF">N3K66_004121</name>
</gene>
<keyword evidence="2" id="KW-1185">Reference proteome</keyword>
<dbReference type="Proteomes" id="UP001163324">
    <property type="component" value="Chromosome 4"/>
</dbReference>
<dbReference type="EMBL" id="CM047943">
    <property type="protein sequence ID" value="KAI9899859.1"/>
    <property type="molecule type" value="Genomic_DNA"/>
</dbReference>